<dbReference type="GO" id="GO:0016301">
    <property type="term" value="F:kinase activity"/>
    <property type="evidence" value="ECO:0007669"/>
    <property type="project" value="UniProtKB-KW"/>
</dbReference>
<dbReference type="PANTHER" id="PTHR37419">
    <property type="entry name" value="SERINE/THREONINE-PROTEIN KINASE TOXIN HIPA"/>
    <property type="match status" value="1"/>
</dbReference>
<dbReference type="Pfam" id="PF07804">
    <property type="entry name" value="HipA_C"/>
    <property type="match status" value="1"/>
</dbReference>
<evidence type="ECO:0000313" key="7">
    <source>
        <dbReference type="Proteomes" id="UP000405357"/>
    </source>
</evidence>
<dbReference type="InterPro" id="IPR017508">
    <property type="entry name" value="HipA_N1"/>
</dbReference>
<dbReference type="Gene3D" id="1.10.1070.20">
    <property type="match status" value="1"/>
</dbReference>
<keyword evidence="7" id="KW-1185">Reference proteome</keyword>
<feature type="domain" description="HipA-like C-terminal" evidence="4">
    <location>
        <begin position="151"/>
        <end position="390"/>
    </location>
</feature>
<dbReference type="Proteomes" id="UP000405357">
    <property type="component" value="Unassembled WGS sequence"/>
</dbReference>
<keyword evidence="2" id="KW-0808">Transferase</keyword>
<gene>
    <name evidence="6" type="ORF">PSO31014_01345</name>
</gene>
<comment type="caution">
    <text evidence="6">The sequence shown here is derived from an EMBL/GenBank/DDBJ whole genome shotgun (WGS) entry which is preliminary data.</text>
</comment>
<evidence type="ECO:0000259" key="5">
    <source>
        <dbReference type="Pfam" id="PF13657"/>
    </source>
</evidence>
<name>A0ABY6VUJ0_9BURK</name>
<evidence type="ECO:0000256" key="2">
    <source>
        <dbReference type="ARBA" id="ARBA00022679"/>
    </source>
</evidence>
<proteinExistence type="inferred from homology"/>
<evidence type="ECO:0000256" key="3">
    <source>
        <dbReference type="ARBA" id="ARBA00022777"/>
    </source>
</evidence>
<reference evidence="6 7" key="1">
    <citation type="submission" date="2019-08" db="EMBL/GenBank/DDBJ databases">
        <authorList>
            <person name="Peeters C."/>
        </authorList>
    </citation>
    <scope>NUCLEOTIDE SEQUENCE [LARGE SCALE GENOMIC DNA]</scope>
    <source>
        <strain evidence="6 7">LMG 31014</strain>
    </source>
</reference>
<evidence type="ECO:0000313" key="6">
    <source>
        <dbReference type="EMBL" id="VVD85868.1"/>
    </source>
</evidence>
<dbReference type="InterPro" id="IPR052028">
    <property type="entry name" value="HipA_Ser/Thr_kinase"/>
</dbReference>
<dbReference type="InterPro" id="IPR012893">
    <property type="entry name" value="HipA-like_C"/>
</dbReference>
<evidence type="ECO:0000259" key="4">
    <source>
        <dbReference type="Pfam" id="PF07804"/>
    </source>
</evidence>
<feature type="domain" description="HipA N-terminal subdomain 1" evidence="5">
    <location>
        <begin position="18"/>
        <end position="112"/>
    </location>
</feature>
<evidence type="ECO:0000256" key="1">
    <source>
        <dbReference type="ARBA" id="ARBA00010164"/>
    </source>
</evidence>
<dbReference type="NCBIfam" id="TIGR03071">
    <property type="entry name" value="couple_hipA"/>
    <property type="match status" value="1"/>
</dbReference>
<accession>A0ABY6VUJ0</accession>
<dbReference type="PANTHER" id="PTHR37419:SF1">
    <property type="entry name" value="SERINE_THREONINE-PROTEIN KINASE TOXIN HIPA"/>
    <property type="match status" value="1"/>
</dbReference>
<dbReference type="RefSeq" id="WP_174976426.1">
    <property type="nucleotide sequence ID" value="NZ_CABPSG010000003.1"/>
</dbReference>
<dbReference type="Pfam" id="PF13657">
    <property type="entry name" value="Couple_hipA"/>
    <property type="match status" value="1"/>
</dbReference>
<sequence>MTTSADLVTTLNRQRDELDVSTPEGHAGLLSNRTRTRHVFNYSKAAKAAISLVMPIRDESYASDMLPSYFAMNLPEGRLLQTIRSRLQRDVHIDQMALLALTGRNQIGRVTFGDSRAPDGSAAPIWELGEILESSSRKLFARLLASNYASGISGFQPKALVTASVGTPSVHFQTAPCPSVTKVLDLIVKSSDDDQPLLPQNEYLCMTAASAAGIRVPNVWLARDGGLLVIQRFDRDEQTRSPLGFEDMATLMKRPLQSRYAGSYESIAHVIGVLCGKFRAESLYRLFEYVTYCSLTRNGDAHLKNFGLVYSGPESEDISLAPLFDATTTSIADLASPPGTNASNDETLALTLNGSREFPSRKSLLKFGRTVCGVAHPERVIDRIAEAMMSTLSTHAHCVDERLLNAMRHHWEIGLTSMRKEQS</sequence>
<protein>
    <submittedName>
        <fullName evidence="6">Phosphatidylinositol kinase</fullName>
    </submittedName>
</protein>
<dbReference type="EMBL" id="CABPSG010000003">
    <property type="protein sequence ID" value="VVD85868.1"/>
    <property type="molecule type" value="Genomic_DNA"/>
</dbReference>
<comment type="similarity">
    <text evidence="1">Belongs to the HipA Ser/Thr kinase family.</text>
</comment>
<organism evidence="6 7">
    <name type="scientific">Pandoraea soli</name>
    <dbReference type="NCBI Taxonomy" id="2508293"/>
    <lineage>
        <taxon>Bacteria</taxon>
        <taxon>Pseudomonadati</taxon>
        <taxon>Pseudomonadota</taxon>
        <taxon>Betaproteobacteria</taxon>
        <taxon>Burkholderiales</taxon>
        <taxon>Burkholderiaceae</taxon>
        <taxon>Pandoraea</taxon>
    </lineage>
</organism>
<keyword evidence="3 6" id="KW-0418">Kinase</keyword>